<protein>
    <recommendedName>
        <fullName evidence="3">FLYWCH-type domain-containing protein</fullName>
    </recommendedName>
</protein>
<evidence type="ECO:0000313" key="1">
    <source>
        <dbReference type="EMBL" id="KAL1257228.1"/>
    </source>
</evidence>
<accession>A0ABR3LWF6</accession>
<sequence>MREGDFPPESGPILDKLSGTPLKSNASCCRDPNQRFAQVYMRYGRSSNARSKAVLSIDSVTLIVEIVHKHNSCAGLEQTQCCSASSPLIFLCVSVCETGGGCFFEVCLSCCAVLLLLSGGSFHSRSLVCVARTSRCLQHTWTSRITPNNDRPSENSTTLYN</sequence>
<comment type="caution">
    <text evidence="1">The sequence shown here is derived from an EMBL/GenBank/DDBJ whole genome shotgun (WGS) entry which is preliminary data.</text>
</comment>
<evidence type="ECO:0000313" key="2">
    <source>
        <dbReference type="Proteomes" id="UP001558613"/>
    </source>
</evidence>
<name>A0ABR3LWF6_9TELE</name>
<gene>
    <name evidence="1" type="ORF">QQF64_012773</name>
</gene>
<organism evidence="1 2">
    <name type="scientific">Cirrhinus molitorella</name>
    <name type="common">mud carp</name>
    <dbReference type="NCBI Taxonomy" id="172907"/>
    <lineage>
        <taxon>Eukaryota</taxon>
        <taxon>Metazoa</taxon>
        <taxon>Chordata</taxon>
        <taxon>Craniata</taxon>
        <taxon>Vertebrata</taxon>
        <taxon>Euteleostomi</taxon>
        <taxon>Actinopterygii</taxon>
        <taxon>Neopterygii</taxon>
        <taxon>Teleostei</taxon>
        <taxon>Ostariophysi</taxon>
        <taxon>Cypriniformes</taxon>
        <taxon>Cyprinidae</taxon>
        <taxon>Labeoninae</taxon>
        <taxon>Labeonini</taxon>
        <taxon>Cirrhinus</taxon>
    </lineage>
</organism>
<evidence type="ECO:0008006" key="3">
    <source>
        <dbReference type="Google" id="ProtNLM"/>
    </source>
</evidence>
<keyword evidence="2" id="KW-1185">Reference proteome</keyword>
<reference evidence="1 2" key="1">
    <citation type="submission" date="2023-09" db="EMBL/GenBank/DDBJ databases">
        <authorList>
            <person name="Wang M."/>
        </authorList>
    </citation>
    <scope>NUCLEOTIDE SEQUENCE [LARGE SCALE GENOMIC DNA]</scope>
    <source>
        <strain evidence="1">GT-2023</strain>
        <tissue evidence="1">Liver</tissue>
    </source>
</reference>
<proteinExistence type="predicted"/>
<dbReference type="Proteomes" id="UP001558613">
    <property type="component" value="Unassembled WGS sequence"/>
</dbReference>
<dbReference type="EMBL" id="JAYMGO010000018">
    <property type="protein sequence ID" value="KAL1257228.1"/>
    <property type="molecule type" value="Genomic_DNA"/>
</dbReference>